<comment type="subcellular location">
    <subcellularLocation>
        <location evidence="8">Cytoplasm</location>
    </subcellularLocation>
</comment>
<accession>A0A378MAJ1</accession>
<evidence type="ECO:0000256" key="5">
    <source>
        <dbReference type="ARBA" id="ARBA00022840"/>
    </source>
</evidence>
<dbReference type="InterPro" id="IPR029351">
    <property type="entry name" value="GAD_dom"/>
</dbReference>
<evidence type="ECO:0000256" key="8">
    <source>
        <dbReference type="HAMAP-Rule" id="MF_00044"/>
    </source>
</evidence>
<dbReference type="InterPro" id="IPR047090">
    <property type="entry name" value="AspRS_core"/>
</dbReference>
<dbReference type="InterPro" id="IPR012340">
    <property type="entry name" value="NA-bd_OB-fold"/>
</dbReference>
<dbReference type="InterPro" id="IPR004524">
    <property type="entry name" value="Asp-tRNA-ligase_1"/>
</dbReference>
<organism evidence="10 11">
    <name type="scientific">Listeria grayi</name>
    <name type="common">Listeria murrayi</name>
    <dbReference type="NCBI Taxonomy" id="1641"/>
    <lineage>
        <taxon>Bacteria</taxon>
        <taxon>Bacillati</taxon>
        <taxon>Bacillota</taxon>
        <taxon>Bacilli</taxon>
        <taxon>Bacillales</taxon>
        <taxon>Listeriaceae</taxon>
        <taxon>Listeria</taxon>
    </lineage>
</organism>
<keyword evidence="6 8" id="KW-0648">Protein biosynthesis</keyword>
<comment type="subunit">
    <text evidence="8">Homodimer.</text>
</comment>
<evidence type="ECO:0000256" key="7">
    <source>
        <dbReference type="ARBA" id="ARBA00023146"/>
    </source>
</evidence>
<dbReference type="InterPro" id="IPR006195">
    <property type="entry name" value="aa-tRNA-synth_II"/>
</dbReference>
<dbReference type="Gene3D" id="3.30.930.10">
    <property type="entry name" value="Bira Bifunctional Protein, Domain 2"/>
    <property type="match status" value="1"/>
</dbReference>
<dbReference type="InterPro" id="IPR004364">
    <property type="entry name" value="Aa-tRNA-synt_II"/>
</dbReference>
<dbReference type="NCBIfam" id="NF001750">
    <property type="entry name" value="PRK00476.1"/>
    <property type="match status" value="1"/>
</dbReference>
<dbReference type="SUPFAM" id="SSF50249">
    <property type="entry name" value="Nucleic acid-binding proteins"/>
    <property type="match status" value="1"/>
</dbReference>
<comment type="caution">
    <text evidence="8">Lacks conserved residue(s) required for the propagation of feature annotation.</text>
</comment>
<feature type="binding site" evidence="8">
    <location>
        <begin position="536"/>
        <end position="539"/>
    </location>
    <ligand>
        <name>ATP</name>
        <dbReference type="ChEBI" id="CHEBI:30616"/>
    </ligand>
</feature>
<dbReference type="Pfam" id="PF02938">
    <property type="entry name" value="GAD"/>
    <property type="match status" value="1"/>
</dbReference>
<feature type="binding site" evidence="8">
    <location>
        <position position="231"/>
    </location>
    <ligand>
        <name>ATP</name>
        <dbReference type="ChEBI" id="CHEBI:30616"/>
    </ligand>
</feature>
<dbReference type="EC" id="6.1.1.12" evidence="8"/>
<comment type="similarity">
    <text evidence="1 8">Belongs to the class-II aminoacyl-tRNA synthetase family. Type 1 subfamily.</text>
</comment>
<keyword evidence="7 8" id="KW-0030">Aminoacyl-tRNA synthetase</keyword>
<dbReference type="PRINTS" id="PR01042">
    <property type="entry name" value="TRNASYNTHASP"/>
</dbReference>
<dbReference type="RefSeq" id="WP_115345627.1">
    <property type="nucleotide sequence ID" value="NZ_UGPG01000001.1"/>
</dbReference>
<feature type="binding site" evidence="8">
    <location>
        <position position="176"/>
    </location>
    <ligand>
        <name>L-aspartate</name>
        <dbReference type="ChEBI" id="CHEBI:29991"/>
    </ligand>
</feature>
<dbReference type="Gene3D" id="2.40.50.140">
    <property type="entry name" value="Nucleic acid-binding proteins"/>
    <property type="match status" value="1"/>
</dbReference>
<feature type="binding site" evidence="8">
    <location>
        <position position="450"/>
    </location>
    <ligand>
        <name>L-aspartate</name>
        <dbReference type="ChEBI" id="CHEBI:29991"/>
    </ligand>
</feature>
<dbReference type="PANTHER" id="PTHR22594:SF5">
    <property type="entry name" value="ASPARTATE--TRNA LIGASE, MITOCHONDRIAL"/>
    <property type="match status" value="1"/>
</dbReference>
<dbReference type="SUPFAM" id="SSF55681">
    <property type="entry name" value="Class II aaRS and biotin synthetases"/>
    <property type="match status" value="1"/>
</dbReference>
<reference evidence="10 11" key="1">
    <citation type="submission" date="2018-06" db="EMBL/GenBank/DDBJ databases">
        <authorList>
            <consortium name="Pathogen Informatics"/>
            <person name="Doyle S."/>
        </authorList>
    </citation>
    <scope>NUCLEOTIDE SEQUENCE [LARGE SCALE GENOMIC DNA]</scope>
    <source>
        <strain evidence="11">NCTC 10815</strain>
    </source>
</reference>
<protein>
    <recommendedName>
        <fullName evidence="8">Aspartate--tRNA ligase</fullName>
        <ecNumber evidence="8">6.1.1.12</ecNumber>
    </recommendedName>
    <alternativeName>
        <fullName evidence="8">Aspartyl-tRNA synthetase</fullName>
        <shortName evidence="8">AspRS</shortName>
    </alternativeName>
</protein>
<gene>
    <name evidence="8 10" type="primary">aspS</name>
    <name evidence="10" type="ORF">NCTC10815_00632</name>
</gene>
<dbReference type="InterPro" id="IPR047089">
    <property type="entry name" value="Asp-tRNA-ligase_1_N"/>
</dbReference>
<keyword evidence="2 8" id="KW-0963">Cytoplasm</keyword>
<dbReference type="CDD" id="cd04317">
    <property type="entry name" value="EcAspRS_like_N"/>
    <property type="match status" value="1"/>
</dbReference>
<dbReference type="EMBL" id="UGPG01000001">
    <property type="protein sequence ID" value="STY43341.1"/>
    <property type="molecule type" value="Genomic_DNA"/>
</dbReference>
<dbReference type="PROSITE" id="PS50862">
    <property type="entry name" value="AA_TRNA_LIGASE_II"/>
    <property type="match status" value="1"/>
</dbReference>
<dbReference type="InterPro" id="IPR045864">
    <property type="entry name" value="aa-tRNA-synth_II/BPL/LPL"/>
</dbReference>
<feature type="binding site" evidence="8">
    <location>
        <position position="484"/>
    </location>
    <ligand>
        <name>ATP</name>
        <dbReference type="ChEBI" id="CHEBI:30616"/>
    </ligand>
</feature>
<dbReference type="HAMAP" id="MF_00044">
    <property type="entry name" value="Asp_tRNA_synth_type1"/>
    <property type="match status" value="1"/>
</dbReference>
<feature type="domain" description="Aminoacyl-transfer RNA synthetases class-II family profile" evidence="9">
    <location>
        <begin position="143"/>
        <end position="557"/>
    </location>
</feature>
<keyword evidence="3 8" id="KW-0436">Ligase</keyword>
<evidence type="ECO:0000313" key="10">
    <source>
        <dbReference type="EMBL" id="STY43341.1"/>
    </source>
</evidence>
<evidence type="ECO:0000256" key="2">
    <source>
        <dbReference type="ARBA" id="ARBA00022490"/>
    </source>
</evidence>
<dbReference type="GO" id="GO:0140096">
    <property type="term" value="F:catalytic activity, acting on a protein"/>
    <property type="evidence" value="ECO:0007669"/>
    <property type="project" value="UniProtKB-ARBA"/>
</dbReference>
<dbReference type="GO" id="GO:0003676">
    <property type="term" value="F:nucleic acid binding"/>
    <property type="evidence" value="ECO:0007669"/>
    <property type="project" value="InterPro"/>
</dbReference>
<dbReference type="Pfam" id="PF01336">
    <property type="entry name" value="tRNA_anti-codon"/>
    <property type="match status" value="1"/>
</dbReference>
<feature type="binding site" evidence="8">
    <location>
        <position position="222"/>
    </location>
    <ligand>
        <name>L-aspartate</name>
        <dbReference type="ChEBI" id="CHEBI:29991"/>
    </ligand>
</feature>
<dbReference type="SUPFAM" id="SSF55261">
    <property type="entry name" value="GAD domain-like"/>
    <property type="match status" value="1"/>
</dbReference>
<dbReference type="InterPro" id="IPR004365">
    <property type="entry name" value="NA-bd_OB_tRNA"/>
</dbReference>
<dbReference type="Pfam" id="PF00152">
    <property type="entry name" value="tRNA-synt_2"/>
    <property type="match status" value="1"/>
</dbReference>
<sequence>MKKRTTYCGQVSEQDIDKKVILHGWVQKRRDLGGLIFIDLRDREGIVQVVFNPANSADALAVAEKIRNEFVVTVEGTVAARSESAVNDKIATGKVEVLAESITILNSSKTPPFYIEDGVNVADELRLKYRYLDLRRPEMNQIFRMRHLVTQTFRDKLNELGFLDIETPYLTKSTPEGARDYLVPSRVYPGSFYALPQSPQIMKQLLMSAGFDKYYQIVRCFRDEDLRGDRQPEFTQIDLETSFLSKEEIQTIMEEMLAAVVKNVKGIEIERPFRRMTYTEAMDRYGIDKPDIRFGLELKDVSPIVKDVDFKVFTGAIENGGQVKAINAKKAAGNYSRKDIDALGAFAANYGAKGLAWLKAEAGELKGPIAKFFDADKQTALKEILEVEDGDLLLFVADKKDVVAASLAALRNKLGKELGLIDEDELAFIWITDWPLFEYDEEAGRFVSAHHPFTLPQEDDIALLESAPEKAMAEAYDIVLNGYEIGGGSLRIYQKDVQEKMFRALGFSDEAMQEQFGFLLEALEYGFPPHGGIALGLDRIVMILAKRTNLRDTIAFPKTGSASDPLTNAPDTVSDAQLHELELVVEKKKLKNKSS</sequence>
<dbReference type="NCBIfam" id="TIGR00459">
    <property type="entry name" value="aspS_bact"/>
    <property type="match status" value="1"/>
</dbReference>
<evidence type="ECO:0000259" key="9">
    <source>
        <dbReference type="PROSITE" id="PS50862"/>
    </source>
</evidence>
<dbReference type="InterPro" id="IPR004115">
    <property type="entry name" value="GAD-like_sf"/>
</dbReference>
<dbReference type="Gene3D" id="3.30.1360.30">
    <property type="entry name" value="GAD-like domain"/>
    <property type="match status" value="1"/>
</dbReference>
<comment type="catalytic activity">
    <reaction evidence="8">
        <text>tRNA(Asp) + L-aspartate + ATP = L-aspartyl-tRNA(Asp) + AMP + diphosphate</text>
        <dbReference type="Rhea" id="RHEA:19649"/>
        <dbReference type="Rhea" id="RHEA-COMP:9660"/>
        <dbReference type="Rhea" id="RHEA-COMP:9678"/>
        <dbReference type="ChEBI" id="CHEBI:29991"/>
        <dbReference type="ChEBI" id="CHEBI:30616"/>
        <dbReference type="ChEBI" id="CHEBI:33019"/>
        <dbReference type="ChEBI" id="CHEBI:78442"/>
        <dbReference type="ChEBI" id="CHEBI:78516"/>
        <dbReference type="ChEBI" id="CHEBI:456215"/>
        <dbReference type="EC" id="6.1.1.12"/>
    </reaction>
</comment>
<feature type="region of interest" description="Aspartate" evidence="8">
    <location>
        <begin position="200"/>
        <end position="203"/>
    </location>
</feature>
<evidence type="ECO:0000256" key="1">
    <source>
        <dbReference type="ARBA" id="ARBA00006303"/>
    </source>
</evidence>
<evidence type="ECO:0000313" key="11">
    <source>
        <dbReference type="Proteomes" id="UP000254879"/>
    </source>
</evidence>
<dbReference type="AlphaFoldDB" id="A0A378MAJ1"/>
<evidence type="ECO:0000256" key="3">
    <source>
        <dbReference type="ARBA" id="ARBA00022598"/>
    </source>
</evidence>
<dbReference type="GO" id="GO:0005737">
    <property type="term" value="C:cytoplasm"/>
    <property type="evidence" value="ECO:0007669"/>
    <property type="project" value="UniProtKB-SubCell"/>
</dbReference>
<dbReference type="GO" id="GO:0005524">
    <property type="term" value="F:ATP binding"/>
    <property type="evidence" value="ECO:0007669"/>
    <property type="project" value="UniProtKB-UniRule"/>
</dbReference>
<feature type="binding site" evidence="8">
    <location>
        <begin position="222"/>
        <end position="224"/>
    </location>
    <ligand>
        <name>ATP</name>
        <dbReference type="ChEBI" id="CHEBI:30616"/>
    </ligand>
</feature>
<keyword evidence="5 8" id="KW-0067">ATP-binding</keyword>
<comment type="function">
    <text evidence="8">Catalyzes the attachment of L-aspartate to tRNA(Asp) in a two-step reaction: L-aspartate is first activated by ATP to form Asp-AMP and then transferred to the acceptor end of tRNA(Asp).</text>
</comment>
<evidence type="ECO:0000256" key="4">
    <source>
        <dbReference type="ARBA" id="ARBA00022741"/>
    </source>
</evidence>
<dbReference type="CDD" id="cd00777">
    <property type="entry name" value="AspRS_core"/>
    <property type="match status" value="1"/>
</dbReference>
<dbReference type="InterPro" id="IPR002312">
    <property type="entry name" value="Asp/Asn-tRNA-synth_IIb"/>
</dbReference>
<keyword evidence="4 8" id="KW-0547">Nucleotide-binding</keyword>
<evidence type="ECO:0000256" key="6">
    <source>
        <dbReference type="ARBA" id="ARBA00022917"/>
    </source>
</evidence>
<dbReference type="Proteomes" id="UP000254879">
    <property type="component" value="Unassembled WGS sequence"/>
</dbReference>
<feature type="binding site" evidence="8">
    <location>
        <position position="491"/>
    </location>
    <ligand>
        <name>L-aspartate</name>
        <dbReference type="ChEBI" id="CHEBI:29991"/>
    </ligand>
</feature>
<dbReference type="GO" id="GO:0016740">
    <property type="term" value="F:transferase activity"/>
    <property type="evidence" value="ECO:0007669"/>
    <property type="project" value="UniProtKB-ARBA"/>
</dbReference>
<dbReference type="PANTHER" id="PTHR22594">
    <property type="entry name" value="ASPARTYL/LYSYL-TRNA SYNTHETASE"/>
    <property type="match status" value="1"/>
</dbReference>
<dbReference type="GO" id="GO:0004815">
    <property type="term" value="F:aspartate-tRNA ligase activity"/>
    <property type="evidence" value="ECO:0007669"/>
    <property type="project" value="UniProtKB-UniRule"/>
</dbReference>
<name>A0A378MAJ1_LISGR</name>
<proteinExistence type="inferred from homology"/>
<dbReference type="GO" id="GO:0006422">
    <property type="term" value="P:aspartyl-tRNA aminoacylation"/>
    <property type="evidence" value="ECO:0007669"/>
    <property type="project" value="UniProtKB-UniRule"/>
</dbReference>